<evidence type="ECO:0000313" key="3">
    <source>
        <dbReference type="EMBL" id="ATZ18764.1"/>
    </source>
</evidence>
<feature type="transmembrane region" description="Helical" evidence="2">
    <location>
        <begin position="289"/>
        <end position="307"/>
    </location>
</feature>
<name>A0A2K8NYE1_9MOLU</name>
<feature type="compositionally biased region" description="Low complexity" evidence="1">
    <location>
        <begin position="160"/>
        <end position="173"/>
    </location>
</feature>
<dbReference type="AlphaFoldDB" id="A0A2K8NYE1"/>
<gene>
    <name evidence="3" type="ORF">ESOMN_v1c03820</name>
</gene>
<dbReference type="RefSeq" id="WP_024863287.1">
    <property type="nucleotide sequence ID" value="NZ_CP024965.1"/>
</dbReference>
<evidence type="ECO:0000313" key="4">
    <source>
        <dbReference type="Proteomes" id="UP000232230"/>
    </source>
</evidence>
<evidence type="ECO:0000256" key="1">
    <source>
        <dbReference type="SAM" id="MobiDB-lite"/>
    </source>
</evidence>
<dbReference type="Proteomes" id="UP000232230">
    <property type="component" value="Chromosome"/>
</dbReference>
<feature type="transmembrane region" description="Helical" evidence="2">
    <location>
        <begin position="319"/>
        <end position="342"/>
    </location>
</feature>
<feature type="transmembrane region" description="Helical" evidence="2">
    <location>
        <begin position="220"/>
        <end position="241"/>
    </location>
</feature>
<reference evidence="3 4" key="1">
    <citation type="submission" date="2017-11" db="EMBL/GenBank/DDBJ databases">
        <title>Genome sequence of Entomoplasma somnilux PYAN-1 (ATCC 49194).</title>
        <authorList>
            <person name="Lo W.-S."/>
            <person name="Gasparich G.E."/>
            <person name="Kuo C.-H."/>
        </authorList>
    </citation>
    <scope>NUCLEOTIDE SEQUENCE [LARGE SCALE GENOMIC DNA]</scope>
    <source>
        <strain evidence="3 4">PYAN-1</strain>
    </source>
</reference>
<keyword evidence="2" id="KW-1133">Transmembrane helix</keyword>
<protein>
    <submittedName>
        <fullName evidence="3">Uncharacterized protein</fullName>
    </submittedName>
</protein>
<keyword evidence="2" id="KW-0472">Membrane</keyword>
<feature type="transmembrane region" description="Helical" evidence="2">
    <location>
        <begin position="387"/>
        <end position="411"/>
    </location>
</feature>
<evidence type="ECO:0000256" key="2">
    <source>
        <dbReference type="SAM" id="Phobius"/>
    </source>
</evidence>
<proteinExistence type="predicted"/>
<feature type="region of interest" description="Disordered" evidence="1">
    <location>
        <begin position="154"/>
        <end position="173"/>
    </location>
</feature>
<dbReference type="EMBL" id="CP024965">
    <property type="protein sequence ID" value="ATZ18764.1"/>
    <property type="molecule type" value="Genomic_DNA"/>
</dbReference>
<dbReference type="KEGG" id="esx:ESOMN_v1c03820"/>
<keyword evidence="2" id="KW-0812">Transmembrane</keyword>
<organism evidence="3 4">
    <name type="scientific">Williamsoniiplasma somnilux</name>
    <dbReference type="NCBI Taxonomy" id="215578"/>
    <lineage>
        <taxon>Bacteria</taxon>
        <taxon>Bacillati</taxon>
        <taxon>Mycoplasmatota</taxon>
        <taxon>Mollicutes</taxon>
        <taxon>Entomoplasmatales</taxon>
        <taxon>Williamsoniiplasma</taxon>
    </lineage>
</organism>
<accession>A0A2K8NYE1</accession>
<keyword evidence="4" id="KW-1185">Reference proteome</keyword>
<sequence length="476" mass="55148">MEPNKIYESIVELLYNVIKNEKLRYELTKDADFKNQIVNQINNILFLEKENAQNYNNVQWATTFAKAIVKITNEKQRFEKPEQKKSEDIYAEYSSFISYVTKTFEIGRNELVESKIKFTEQDVMFISIMNDEIKAKYKLIEDEKIAAEKAVADAEKKSKSNNQNNNYSNNNFNQAGQNPFGGNGFNAQDNYFSNMPVHPMQDPRFYPYNIKRKWMPIAKYIIAAFTIFTTLFLIVTMAMLMSTKIDFSGSNYVSDYTNGAFLSWQDIFKSDFKDTPTALALAGVSFQTIMSYFFFILPSIYIGVSAFRKPRSMRDKYRIGLWPVIFTIIFFTFEIVSLISYVDSNHIKTSFGKILKIIVDPEKAKETNLNAFWNVVMNNYGSRINTLTLMADLSIAFLSLSIVVGGVILALNPRLDRNKIAFANMEFQKAAAAMMQGQNYTMDQSLYENDDEVINSKETKFSKWWNDFIKKFKKKK</sequence>